<evidence type="ECO:0000259" key="1">
    <source>
        <dbReference type="Pfam" id="PF01738"/>
    </source>
</evidence>
<gene>
    <name evidence="2" type="ORF">KAF25_008115</name>
</gene>
<keyword evidence="3" id="KW-1185">Reference proteome</keyword>
<feature type="domain" description="Dienelactone hydrolase" evidence="1">
    <location>
        <begin position="82"/>
        <end position="281"/>
    </location>
</feature>
<reference evidence="2" key="1">
    <citation type="submission" date="2021-04" db="EMBL/GenBank/DDBJ databases">
        <title>Draft genome of Fusarium avenaceum strain F156N33, isolated from an atmospheric sample in Virginia.</title>
        <authorList>
            <person name="Yang S."/>
            <person name="Vinatzer B.A."/>
            <person name="Coleman J."/>
        </authorList>
    </citation>
    <scope>NUCLEOTIDE SEQUENCE</scope>
    <source>
        <strain evidence="2">F156N33</strain>
    </source>
</reference>
<evidence type="ECO:0000313" key="2">
    <source>
        <dbReference type="EMBL" id="KAG5664381.1"/>
    </source>
</evidence>
<dbReference type="Proteomes" id="UP000782241">
    <property type="component" value="Unassembled WGS sequence"/>
</dbReference>
<evidence type="ECO:0000313" key="3">
    <source>
        <dbReference type="Proteomes" id="UP000782241"/>
    </source>
</evidence>
<dbReference type="EMBL" id="JAGPUO010000002">
    <property type="protein sequence ID" value="KAG5664381.1"/>
    <property type="molecule type" value="Genomic_DNA"/>
</dbReference>
<organism evidence="2 3">
    <name type="scientific">Fusarium avenaceum</name>
    <dbReference type="NCBI Taxonomy" id="40199"/>
    <lineage>
        <taxon>Eukaryota</taxon>
        <taxon>Fungi</taxon>
        <taxon>Dikarya</taxon>
        <taxon>Ascomycota</taxon>
        <taxon>Pezizomycotina</taxon>
        <taxon>Sordariomycetes</taxon>
        <taxon>Hypocreomycetidae</taxon>
        <taxon>Hypocreales</taxon>
        <taxon>Nectriaceae</taxon>
        <taxon>Fusarium</taxon>
        <taxon>Fusarium tricinctum species complex</taxon>
    </lineage>
</organism>
<sequence length="284" mass="31156">MKTPLCFLSSLITVFLNRLDKMKFFQSFAVFLSALSSIAPSGVMAEGDVEYQRLKGTEIKYQGLTLYVSKPHPSLGYKKPGTRTGVLLLTDVYGLKLRENRELADNFAKQGFITVAPDLFNGNPAPSVDTPGFNITEFLGKYPPKVTDPVVAKAIKYLRKELKVQKVAASGYCYGGRYVFRSLDKNGGVDVGFTAHPSLLATDEINAVTKPVSIAGAAQDEIFPQPRQAETDAILTKIGKPFTSVLYSGTNHGFAVRANASNPQQVFAKEEAFYQAVRFFTAWD</sequence>
<name>A0A9P7KZD2_9HYPO</name>
<dbReference type="Pfam" id="PF01738">
    <property type="entry name" value="DLH"/>
    <property type="match status" value="1"/>
</dbReference>
<protein>
    <recommendedName>
        <fullName evidence="1">Dienelactone hydrolase domain-containing protein</fullName>
    </recommendedName>
</protein>
<dbReference type="SUPFAM" id="SSF53474">
    <property type="entry name" value="alpha/beta-Hydrolases"/>
    <property type="match status" value="1"/>
</dbReference>
<comment type="caution">
    <text evidence="2">The sequence shown here is derived from an EMBL/GenBank/DDBJ whole genome shotgun (WGS) entry which is preliminary data.</text>
</comment>
<accession>A0A9P7KZD2</accession>
<dbReference type="PANTHER" id="PTHR17630">
    <property type="entry name" value="DIENELACTONE HYDROLASE"/>
    <property type="match status" value="1"/>
</dbReference>
<dbReference type="InterPro" id="IPR029058">
    <property type="entry name" value="AB_hydrolase_fold"/>
</dbReference>
<dbReference type="PANTHER" id="PTHR17630:SF44">
    <property type="entry name" value="PROTEIN AIM2"/>
    <property type="match status" value="1"/>
</dbReference>
<dbReference type="Gene3D" id="3.40.50.1820">
    <property type="entry name" value="alpha/beta hydrolase"/>
    <property type="match status" value="1"/>
</dbReference>
<dbReference type="AlphaFoldDB" id="A0A9P7KZD2"/>
<dbReference type="InterPro" id="IPR002925">
    <property type="entry name" value="Dienelactn_hydro"/>
</dbReference>
<dbReference type="GO" id="GO:0016787">
    <property type="term" value="F:hydrolase activity"/>
    <property type="evidence" value="ECO:0007669"/>
    <property type="project" value="InterPro"/>
</dbReference>
<proteinExistence type="predicted"/>